<reference evidence="3 4" key="1">
    <citation type="submission" date="2024-03" db="EMBL/GenBank/DDBJ databases">
        <title>WGS assembly of Saponaria officinalis var. Norfolk2.</title>
        <authorList>
            <person name="Jenkins J."/>
            <person name="Shu S."/>
            <person name="Grimwood J."/>
            <person name="Barry K."/>
            <person name="Goodstein D."/>
            <person name="Schmutz J."/>
            <person name="Leebens-Mack J."/>
            <person name="Osbourn A."/>
        </authorList>
    </citation>
    <scope>NUCLEOTIDE SEQUENCE [LARGE SCALE GENOMIC DNA]</scope>
    <source>
        <strain evidence="4">cv. Norfolk2</strain>
        <strain evidence="3">JIC</strain>
        <tissue evidence="3">Leaf</tissue>
    </source>
</reference>
<feature type="signal peptide" evidence="1">
    <location>
        <begin position="1"/>
        <end position="23"/>
    </location>
</feature>
<dbReference type="PANTHER" id="PTHR33916">
    <property type="entry name" value="EXPANSIN-LIKE EG45 DOMAIN-CONTAINING PROTEIN"/>
    <property type="match status" value="1"/>
</dbReference>
<accession>A0AAW1K4A9</accession>
<evidence type="ECO:0000313" key="3">
    <source>
        <dbReference type="EMBL" id="KAK9714016.1"/>
    </source>
</evidence>
<comment type="caution">
    <text evidence="3">The sequence shown here is derived from an EMBL/GenBank/DDBJ whole genome shotgun (WGS) entry which is preliminary data.</text>
</comment>
<dbReference type="EMBL" id="JBDFQZ010000006">
    <property type="protein sequence ID" value="KAK9714016.1"/>
    <property type="molecule type" value="Genomic_DNA"/>
</dbReference>
<keyword evidence="1" id="KW-0732">Signal</keyword>
<evidence type="ECO:0000256" key="1">
    <source>
        <dbReference type="SAM" id="SignalP"/>
    </source>
</evidence>
<dbReference type="Proteomes" id="UP001443914">
    <property type="component" value="Unassembled WGS sequence"/>
</dbReference>
<proteinExistence type="predicted"/>
<feature type="chain" id="PRO_5044717861" description="DUF7705 domain-containing protein" evidence="1">
    <location>
        <begin position="24"/>
        <end position="507"/>
    </location>
</feature>
<sequence>MSYLYVFHHFLLLLHQWRSPSSSHSTKSYVSAIGDPGMKNPEVRIGLEAWNFCNEVGFEAPHMGSPRLADCSYLLCPSIHDVVDADFQNEEKSCKVHHKIRESDNKLGVGDEFPVPPFKAYADPDLYAVEKELYLGSLCDSSEAGNPWQFWMIMLKNGNFDKTTRLCPENGKKVAKIVTDRTFPCFGKGCMNQPLVYHNPSKVVWNQEQMASLTGGFYGTYDLDADLTKGVGSNSYFHVSWKKNMSSGSWIISHKLTTSSKYPWLMLYLRADATHGFNGGYHYEGRGVLKKLPESPNFKVKLTLDIKQGGGTDSQFYLIDIGSCWKNNGLPCDGDVLTDVTRYSEMIINPETTSWCRANHLVSCPPYHVSPSGEIIYRNDTSCFPYSAYHLYCGPGNAGYAENPMDICDPYSNPQSQEILQLLPHPEWAVHGYPNRQGDGWVGDPRIWELDVGALSSRLYFYQDPGTIPAKRIWSSINVGTEIYVSSKGETAEWTVSDFDVLVADNN</sequence>
<evidence type="ECO:0000259" key="2">
    <source>
        <dbReference type="Pfam" id="PF24804"/>
    </source>
</evidence>
<gene>
    <name evidence="3" type="ORF">RND81_06G065700</name>
</gene>
<dbReference type="InterPro" id="IPR056122">
    <property type="entry name" value="DUF7705"/>
</dbReference>
<dbReference type="PANTHER" id="PTHR33916:SF1">
    <property type="entry name" value="EXPANSIN-LIKE EG45 DOMAIN-CONTAINING PROTEIN"/>
    <property type="match status" value="1"/>
</dbReference>
<feature type="domain" description="DUF7705" evidence="2">
    <location>
        <begin position="30"/>
        <end position="503"/>
    </location>
</feature>
<dbReference type="AlphaFoldDB" id="A0AAW1K4A9"/>
<dbReference type="EMBL" id="JBDFQZ010000006">
    <property type="protein sequence ID" value="KAK9714017.1"/>
    <property type="molecule type" value="Genomic_DNA"/>
</dbReference>
<dbReference type="EMBL" id="JBDFQZ010000006">
    <property type="protein sequence ID" value="KAK9714015.1"/>
    <property type="molecule type" value="Genomic_DNA"/>
</dbReference>
<name>A0AAW1K4A9_SAPOF</name>
<evidence type="ECO:0000313" key="4">
    <source>
        <dbReference type="Proteomes" id="UP001443914"/>
    </source>
</evidence>
<organism evidence="3 4">
    <name type="scientific">Saponaria officinalis</name>
    <name type="common">Common soapwort</name>
    <name type="synonym">Lychnis saponaria</name>
    <dbReference type="NCBI Taxonomy" id="3572"/>
    <lineage>
        <taxon>Eukaryota</taxon>
        <taxon>Viridiplantae</taxon>
        <taxon>Streptophyta</taxon>
        <taxon>Embryophyta</taxon>
        <taxon>Tracheophyta</taxon>
        <taxon>Spermatophyta</taxon>
        <taxon>Magnoliopsida</taxon>
        <taxon>eudicotyledons</taxon>
        <taxon>Gunneridae</taxon>
        <taxon>Pentapetalae</taxon>
        <taxon>Caryophyllales</taxon>
        <taxon>Caryophyllaceae</taxon>
        <taxon>Caryophylleae</taxon>
        <taxon>Saponaria</taxon>
    </lineage>
</organism>
<dbReference type="Pfam" id="PF24804">
    <property type="entry name" value="DUF7705"/>
    <property type="match status" value="1"/>
</dbReference>
<keyword evidence="4" id="KW-1185">Reference proteome</keyword>
<protein>
    <recommendedName>
        <fullName evidence="2">DUF7705 domain-containing protein</fullName>
    </recommendedName>
</protein>